<feature type="transmembrane region" description="Helical" evidence="2">
    <location>
        <begin position="82"/>
        <end position="113"/>
    </location>
</feature>
<sequence>MTSLPHDTSAPGAMPAGGGPTIPNRLLGVGDIVSGSFRTVLAAPRIFLGLPLLVAIGLAVPAVVLFSLALATGLASERATVLVGLIGVAVVVFGFAAAYVLLRMTGALVVGAYRVALGERPSLGQVWRDGAGVVWRMIVLALIFVACYLAVVIAIVGIVLLLGSDRAGEAGIIAGLIFVLGLIPAFYWITVRLVFIFPVLAIERTSPVASIGRSLALTKGSWWMTFGRILMLGLLTVPVLMFLSALTAPLELADSTSGDAAARAAWGVGAAVAAILSAVLNVVFQVYGFTYVTLMYIDARRREQAPAVGGPPQDRPVGPGSSYPYGAPGPSGIQPYPGPRPMP</sequence>
<keyword evidence="2" id="KW-0472">Membrane</keyword>
<dbReference type="Proteomes" id="UP001499938">
    <property type="component" value="Unassembled WGS sequence"/>
</dbReference>
<organism evidence="3 4">
    <name type="scientific">Nostocoides veronense</name>
    <dbReference type="NCBI Taxonomy" id="330836"/>
    <lineage>
        <taxon>Bacteria</taxon>
        <taxon>Bacillati</taxon>
        <taxon>Actinomycetota</taxon>
        <taxon>Actinomycetes</taxon>
        <taxon>Micrococcales</taxon>
        <taxon>Intrasporangiaceae</taxon>
        <taxon>Nostocoides</taxon>
    </lineage>
</organism>
<evidence type="ECO:0000313" key="4">
    <source>
        <dbReference type="Proteomes" id="UP001499938"/>
    </source>
</evidence>
<name>A0ABP4XQV1_9MICO</name>
<feature type="transmembrane region" description="Helical" evidence="2">
    <location>
        <begin position="229"/>
        <end position="250"/>
    </location>
</feature>
<feature type="transmembrane region" description="Helical" evidence="2">
    <location>
        <begin position="133"/>
        <end position="163"/>
    </location>
</feature>
<feature type="transmembrane region" description="Helical" evidence="2">
    <location>
        <begin position="170"/>
        <end position="189"/>
    </location>
</feature>
<evidence type="ECO:0008006" key="5">
    <source>
        <dbReference type="Google" id="ProtNLM"/>
    </source>
</evidence>
<gene>
    <name evidence="3" type="ORF">GCM10009811_12030</name>
</gene>
<feature type="transmembrane region" description="Helical" evidence="2">
    <location>
        <begin position="46"/>
        <end position="70"/>
    </location>
</feature>
<feature type="transmembrane region" description="Helical" evidence="2">
    <location>
        <begin position="270"/>
        <end position="294"/>
    </location>
</feature>
<reference evidence="4" key="1">
    <citation type="journal article" date="2019" name="Int. J. Syst. Evol. Microbiol.">
        <title>The Global Catalogue of Microorganisms (GCM) 10K type strain sequencing project: providing services to taxonomists for standard genome sequencing and annotation.</title>
        <authorList>
            <consortium name="The Broad Institute Genomics Platform"/>
            <consortium name="The Broad Institute Genome Sequencing Center for Infectious Disease"/>
            <person name="Wu L."/>
            <person name="Ma J."/>
        </authorList>
    </citation>
    <scope>NUCLEOTIDE SEQUENCE [LARGE SCALE GENOMIC DNA]</scope>
    <source>
        <strain evidence="4">JCM 15592</strain>
    </source>
</reference>
<feature type="region of interest" description="Disordered" evidence="1">
    <location>
        <begin position="305"/>
        <end position="343"/>
    </location>
</feature>
<dbReference type="EMBL" id="BAAAPO010000021">
    <property type="protein sequence ID" value="GAA1788739.1"/>
    <property type="molecule type" value="Genomic_DNA"/>
</dbReference>
<evidence type="ECO:0000256" key="1">
    <source>
        <dbReference type="SAM" id="MobiDB-lite"/>
    </source>
</evidence>
<proteinExistence type="predicted"/>
<feature type="compositionally biased region" description="Low complexity" evidence="1">
    <location>
        <begin position="316"/>
        <end position="332"/>
    </location>
</feature>
<dbReference type="RefSeq" id="WP_344082523.1">
    <property type="nucleotide sequence ID" value="NZ_BAAAPO010000021.1"/>
</dbReference>
<keyword evidence="2" id="KW-0812">Transmembrane</keyword>
<keyword evidence="2" id="KW-1133">Transmembrane helix</keyword>
<evidence type="ECO:0000313" key="3">
    <source>
        <dbReference type="EMBL" id="GAA1788739.1"/>
    </source>
</evidence>
<accession>A0ABP4XQV1</accession>
<comment type="caution">
    <text evidence="3">The sequence shown here is derived from an EMBL/GenBank/DDBJ whole genome shotgun (WGS) entry which is preliminary data.</text>
</comment>
<protein>
    <recommendedName>
        <fullName evidence="5">Glycerophosphoryl diester phosphodiesterase membrane domain-containing protein</fullName>
    </recommendedName>
</protein>
<evidence type="ECO:0000256" key="2">
    <source>
        <dbReference type="SAM" id="Phobius"/>
    </source>
</evidence>
<keyword evidence="4" id="KW-1185">Reference proteome</keyword>